<dbReference type="Proteomes" id="UP000250235">
    <property type="component" value="Unassembled WGS sequence"/>
</dbReference>
<dbReference type="AlphaFoldDB" id="A0A2Z7BII6"/>
<protein>
    <submittedName>
        <fullName evidence="2">Uncharacterized protein</fullName>
    </submittedName>
</protein>
<feature type="compositionally biased region" description="Polar residues" evidence="1">
    <location>
        <begin position="67"/>
        <end position="82"/>
    </location>
</feature>
<feature type="compositionally biased region" description="Basic and acidic residues" evidence="1">
    <location>
        <begin position="127"/>
        <end position="140"/>
    </location>
</feature>
<proteinExistence type="predicted"/>
<dbReference type="EMBL" id="KV005135">
    <property type="protein sequence ID" value="KZV34214.1"/>
    <property type="molecule type" value="Genomic_DNA"/>
</dbReference>
<keyword evidence="3" id="KW-1185">Reference proteome</keyword>
<evidence type="ECO:0000256" key="1">
    <source>
        <dbReference type="SAM" id="MobiDB-lite"/>
    </source>
</evidence>
<gene>
    <name evidence="2" type="ORF">F511_39445</name>
</gene>
<organism evidence="2 3">
    <name type="scientific">Dorcoceras hygrometricum</name>
    <dbReference type="NCBI Taxonomy" id="472368"/>
    <lineage>
        <taxon>Eukaryota</taxon>
        <taxon>Viridiplantae</taxon>
        <taxon>Streptophyta</taxon>
        <taxon>Embryophyta</taxon>
        <taxon>Tracheophyta</taxon>
        <taxon>Spermatophyta</taxon>
        <taxon>Magnoliopsida</taxon>
        <taxon>eudicotyledons</taxon>
        <taxon>Gunneridae</taxon>
        <taxon>Pentapetalae</taxon>
        <taxon>asterids</taxon>
        <taxon>lamiids</taxon>
        <taxon>Lamiales</taxon>
        <taxon>Gesneriaceae</taxon>
        <taxon>Didymocarpoideae</taxon>
        <taxon>Trichosporeae</taxon>
        <taxon>Loxocarpinae</taxon>
        <taxon>Dorcoceras</taxon>
    </lineage>
</organism>
<sequence>MFKNQYLNCNITQLNHKRRSRGTAATDAQRSSPPVGMNSSTGSSSAPFKPSEPRGSACSIVMHNKTEPQQNLALKNHTNTLTRSRDQQPLRTTVLPAPATTVRALPAGPPPGPAGTNLTSLGPNRGRMREHDPGESDAPRGRRTHSRRCFA</sequence>
<evidence type="ECO:0000313" key="3">
    <source>
        <dbReference type="Proteomes" id="UP000250235"/>
    </source>
</evidence>
<reference evidence="2 3" key="1">
    <citation type="journal article" date="2015" name="Proc. Natl. Acad. Sci. U.S.A.">
        <title>The resurrection genome of Boea hygrometrica: A blueprint for survival of dehydration.</title>
        <authorList>
            <person name="Xiao L."/>
            <person name="Yang G."/>
            <person name="Zhang L."/>
            <person name="Yang X."/>
            <person name="Zhao S."/>
            <person name="Ji Z."/>
            <person name="Zhou Q."/>
            <person name="Hu M."/>
            <person name="Wang Y."/>
            <person name="Chen M."/>
            <person name="Xu Y."/>
            <person name="Jin H."/>
            <person name="Xiao X."/>
            <person name="Hu G."/>
            <person name="Bao F."/>
            <person name="Hu Y."/>
            <person name="Wan P."/>
            <person name="Li L."/>
            <person name="Deng X."/>
            <person name="Kuang T."/>
            <person name="Xiang C."/>
            <person name="Zhu J.K."/>
            <person name="Oliver M.J."/>
            <person name="He Y."/>
        </authorList>
    </citation>
    <scope>NUCLEOTIDE SEQUENCE [LARGE SCALE GENOMIC DNA]</scope>
    <source>
        <strain evidence="3">cv. XS01</strain>
    </source>
</reference>
<feature type="compositionally biased region" description="Polar residues" evidence="1">
    <location>
        <begin position="26"/>
        <end position="46"/>
    </location>
</feature>
<evidence type="ECO:0000313" key="2">
    <source>
        <dbReference type="EMBL" id="KZV34214.1"/>
    </source>
</evidence>
<feature type="region of interest" description="Disordered" evidence="1">
    <location>
        <begin position="14"/>
        <end position="151"/>
    </location>
</feature>
<accession>A0A2Z7BII6</accession>
<feature type="compositionally biased region" description="Basic residues" evidence="1">
    <location>
        <begin position="141"/>
        <end position="151"/>
    </location>
</feature>
<name>A0A2Z7BII6_9LAMI</name>